<evidence type="ECO:0000256" key="2">
    <source>
        <dbReference type="SAM" id="SignalP"/>
    </source>
</evidence>
<feature type="chain" id="PRO_5037389126" evidence="2">
    <location>
        <begin position="33"/>
        <end position="321"/>
    </location>
</feature>
<organism evidence="3 4">
    <name type="scientific">Ditylenchus dipsaci</name>
    <dbReference type="NCBI Taxonomy" id="166011"/>
    <lineage>
        <taxon>Eukaryota</taxon>
        <taxon>Metazoa</taxon>
        <taxon>Ecdysozoa</taxon>
        <taxon>Nematoda</taxon>
        <taxon>Chromadorea</taxon>
        <taxon>Rhabditida</taxon>
        <taxon>Tylenchina</taxon>
        <taxon>Tylenchomorpha</taxon>
        <taxon>Sphaerularioidea</taxon>
        <taxon>Anguinidae</taxon>
        <taxon>Anguininae</taxon>
        <taxon>Ditylenchus</taxon>
    </lineage>
</organism>
<dbReference type="AlphaFoldDB" id="A0A915D279"/>
<feature type="region of interest" description="Disordered" evidence="1">
    <location>
        <begin position="264"/>
        <end position="321"/>
    </location>
</feature>
<protein>
    <submittedName>
        <fullName evidence="4">Uncharacterized protein</fullName>
    </submittedName>
</protein>
<evidence type="ECO:0000256" key="1">
    <source>
        <dbReference type="SAM" id="MobiDB-lite"/>
    </source>
</evidence>
<evidence type="ECO:0000313" key="3">
    <source>
        <dbReference type="Proteomes" id="UP000887574"/>
    </source>
</evidence>
<name>A0A915D279_9BILA</name>
<reference evidence="4" key="1">
    <citation type="submission" date="2022-11" db="UniProtKB">
        <authorList>
            <consortium name="WormBaseParasite"/>
        </authorList>
    </citation>
    <scope>IDENTIFICATION</scope>
</reference>
<keyword evidence="3" id="KW-1185">Reference proteome</keyword>
<proteinExistence type="predicted"/>
<dbReference type="Proteomes" id="UP000887574">
    <property type="component" value="Unplaced"/>
</dbReference>
<dbReference type="WBParaSite" id="jg14776">
    <property type="protein sequence ID" value="jg14776"/>
    <property type="gene ID" value="jg14776"/>
</dbReference>
<keyword evidence="2" id="KW-0732">Signal</keyword>
<sequence>MRCEPKVSCSYLVMPWWMMLALLLLLIDESSSAPIPQSASELMGDDEKALTVGPGRPEDNAVLVVNDSNKLSFTMFRPSCLGSKESLKEINAEIWLENGCKMKIKWTQDNYKEEAFGIEGGGGSVTVPRSSYQAQVDLDGISLTIVPGVDKWGAAPCMLNLRKVPDGNGYLANISLRGTPECEVKAVFNYKQYEPLSSEILRACLQIRCLRLPSLGSASELWVLLLCLTHLLAALLLFPVPPNQSDQGKNKSAEPVAIVIEPPEEEVLKPKSQPKQVLKPKSQPKQVIKPKSKPKQVIKPSISEEMPKSPPMPKGVPVGIV</sequence>
<feature type="signal peptide" evidence="2">
    <location>
        <begin position="1"/>
        <end position="32"/>
    </location>
</feature>
<accession>A0A915D279</accession>
<evidence type="ECO:0000313" key="4">
    <source>
        <dbReference type="WBParaSite" id="jg14776"/>
    </source>
</evidence>